<keyword evidence="1" id="KW-0479">Metal-binding</keyword>
<evidence type="ECO:0000256" key="2">
    <source>
        <dbReference type="ARBA" id="ARBA00022771"/>
    </source>
</evidence>
<feature type="compositionally biased region" description="Basic and acidic residues" evidence="5">
    <location>
        <begin position="207"/>
        <end position="226"/>
    </location>
</feature>
<evidence type="ECO:0000313" key="9">
    <source>
        <dbReference type="Proteomes" id="UP001189429"/>
    </source>
</evidence>
<dbReference type="Pfam" id="PF00641">
    <property type="entry name" value="Zn_ribbon_RanBP"/>
    <property type="match status" value="1"/>
</dbReference>
<evidence type="ECO:0000313" key="8">
    <source>
        <dbReference type="EMBL" id="CAK0897955.1"/>
    </source>
</evidence>
<evidence type="ECO:0000256" key="6">
    <source>
        <dbReference type="SAM" id="SignalP"/>
    </source>
</evidence>
<keyword evidence="9" id="KW-1185">Reference proteome</keyword>
<dbReference type="PROSITE" id="PS50199">
    <property type="entry name" value="ZF_RANBP2_2"/>
    <property type="match status" value="1"/>
</dbReference>
<protein>
    <recommendedName>
        <fullName evidence="7">RanBP2-type domain-containing protein</fullName>
    </recommendedName>
</protein>
<dbReference type="PROSITE" id="PS01358">
    <property type="entry name" value="ZF_RANBP2_1"/>
    <property type="match status" value="1"/>
</dbReference>
<comment type="caution">
    <text evidence="8">The sequence shown here is derived from an EMBL/GenBank/DDBJ whole genome shotgun (WGS) entry which is preliminary data.</text>
</comment>
<evidence type="ECO:0000259" key="7">
    <source>
        <dbReference type="PROSITE" id="PS50199"/>
    </source>
</evidence>
<dbReference type="EMBL" id="CAUYUJ010020407">
    <property type="protein sequence ID" value="CAK0897955.1"/>
    <property type="molecule type" value="Genomic_DNA"/>
</dbReference>
<feature type="compositionally biased region" description="Basic and acidic residues" evidence="5">
    <location>
        <begin position="145"/>
        <end position="156"/>
    </location>
</feature>
<feature type="non-terminal residue" evidence="8">
    <location>
        <position position="1"/>
    </location>
</feature>
<keyword evidence="2 4" id="KW-0863">Zinc-finger</keyword>
<proteinExistence type="predicted"/>
<feature type="region of interest" description="Disordered" evidence="5">
    <location>
        <begin position="121"/>
        <end position="226"/>
    </location>
</feature>
<feature type="region of interest" description="Disordered" evidence="5">
    <location>
        <begin position="38"/>
        <end position="97"/>
    </location>
</feature>
<sequence length="226" mass="23596">RRVTPTAATFIAAFPLWLWSGSRREAAPGPRAGMFGQLLSGLFGGEPGGDASAPPPAGEDQTPPASSGPAGKKDKKKKDKPGRTDSRPGADAGPLLIGGEWQCPVCTLVNEPGASRCVACDTDRPAESTPHGGGGTHAQPFHPPTADDRFDSRDELPLPQGPPQHTLSQNDLPPMDTQNGGLLPPQHTMTDGAGGGSHGYMPTLPPDHFDGREHGRQGSRQREKDG</sequence>
<feature type="non-terminal residue" evidence="8">
    <location>
        <position position="226"/>
    </location>
</feature>
<dbReference type="InterPro" id="IPR036443">
    <property type="entry name" value="Znf_RanBP2_sf"/>
</dbReference>
<gene>
    <name evidence="8" type="ORF">PCOR1329_LOCUS75991</name>
</gene>
<dbReference type="SUPFAM" id="SSF90209">
    <property type="entry name" value="Ran binding protein zinc finger-like"/>
    <property type="match status" value="1"/>
</dbReference>
<keyword evidence="3" id="KW-0862">Zinc</keyword>
<evidence type="ECO:0000256" key="5">
    <source>
        <dbReference type="SAM" id="MobiDB-lite"/>
    </source>
</evidence>
<feature type="compositionally biased region" description="Polar residues" evidence="5">
    <location>
        <begin position="163"/>
        <end position="180"/>
    </location>
</feature>
<feature type="domain" description="RanBP2-type" evidence="7">
    <location>
        <begin position="97"/>
        <end position="126"/>
    </location>
</feature>
<evidence type="ECO:0000256" key="3">
    <source>
        <dbReference type="ARBA" id="ARBA00022833"/>
    </source>
</evidence>
<dbReference type="SMART" id="SM00547">
    <property type="entry name" value="ZnF_RBZ"/>
    <property type="match status" value="1"/>
</dbReference>
<dbReference type="InterPro" id="IPR001876">
    <property type="entry name" value="Znf_RanBP2"/>
</dbReference>
<feature type="chain" id="PRO_5046456357" description="RanBP2-type domain-containing protein" evidence="6">
    <location>
        <begin position="25"/>
        <end position="226"/>
    </location>
</feature>
<dbReference type="Gene3D" id="4.10.1060.10">
    <property type="entry name" value="Zinc finger, RanBP2-type"/>
    <property type="match status" value="1"/>
</dbReference>
<accession>A0ABN9XEA9</accession>
<reference evidence="8" key="1">
    <citation type="submission" date="2023-10" db="EMBL/GenBank/DDBJ databases">
        <authorList>
            <person name="Chen Y."/>
            <person name="Shah S."/>
            <person name="Dougan E. K."/>
            <person name="Thang M."/>
            <person name="Chan C."/>
        </authorList>
    </citation>
    <scope>NUCLEOTIDE SEQUENCE [LARGE SCALE GENOMIC DNA]</scope>
</reference>
<keyword evidence="6" id="KW-0732">Signal</keyword>
<evidence type="ECO:0000256" key="1">
    <source>
        <dbReference type="ARBA" id="ARBA00022723"/>
    </source>
</evidence>
<organism evidence="8 9">
    <name type="scientific">Prorocentrum cordatum</name>
    <dbReference type="NCBI Taxonomy" id="2364126"/>
    <lineage>
        <taxon>Eukaryota</taxon>
        <taxon>Sar</taxon>
        <taxon>Alveolata</taxon>
        <taxon>Dinophyceae</taxon>
        <taxon>Prorocentrales</taxon>
        <taxon>Prorocentraceae</taxon>
        <taxon>Prorocentrum</taxon>
    </lineage>
</organism>
<evidence type="ECO:0000256" key="4">
    <source>
        <dbReference type="PROSITE-ProRule" id="PRU00322"/>
    </source>
</evidence>
<name>A0ABN9XEA9_9DINO</name>
<dbReference type="Proteomes" id="UP001189429">
    <property type="component" value="Unassembled WGS sequence"/>
</dbReference>
<feature type="signal peptide" evidence="6">
    <location>
        <begin position="1"/>
        <end position="24"/>
    </location>
</feature>